<evidence type="ECO:0000313" key="3">
    <source>
        <dbReference type="Proteomes" id="UP000247781"/>
    </source>
</evidence>
<keyword evidence="1" id="KW-1133">Transmembrane helix</keyword>
<accession>A0A318HH28</accession>
<dbReference type="OrthoDB" id="4751806at2"/>
<keyword evidence="3" id="KW-1185">Reference proteome</keyword>
<dbReference type="Proteomes" id="UP000247781">
    <property type="component" value="Unassembled WGS sequence"/>
</dbReference>
<dbReference type="EMBL" id="QJJU01000007">
    <property type="protein sequence ID" value="PXX08736.1"/>
    <property type="molecule type" value="Genomic_DNA"/>
</dbReference>
<name>A0A318HH28_9MYCO</name>
<keyword evidence="1" id="KW-0812">Transmembrane</keyword>
<gene>
    <name evidence="2" type="ORF">C8E89_10740</name>
</gene>
<dbReference type="AlphaFoldDB" id="A0A318HH28"/>
<evidence type="ECO:0000256" key="1">
    <source>
        <dbReference type="SAM" id="Phobius"/>
    </source>
</evidence>
<sequence length="101" mass="10925">MIHTVLYSYLLGWAATSVGLALAVRKLQDPVRPQSNPILLAVVAGIAWPLVVLGAAQMATVALATDASRSWNGRSIRKRARAFADNELDDLLDEWLNAAQV</sequence>
<feature type="transmembrane region" description="Helical" evidence="1">
    <location>
        <begin position="39"/>
        <end position="64"/>
    </location>
</feature>
<evidence type="ECO:0000313" key="2">
    <source>
        <dbReference type="EMBL" id="PXX08736.1"/>
    </source>
</evidence>
<keyword evidence="1" id="KW-0472">Membrane</keyword>
<dbReference type="RefSeq" id="WP_110316381.1">
    <property type="nucleotide sequence ID" value="NZ_QJJU01000007.1"/>
</dbReference>
<protein>
    <submittedName>
        <fullName evidence="2">Uncharacterized protein</fullName>
    </submittedName>
</protein>
<reference evidence="3" key="1">
    <citation type="submission" date="2018-05" db="EMBL/GenBank/DDBJ databases">
        <authorList>
            <person name="Deangelis K."/>
            <person name="Huntemann M."/>
            <person name="Clum A."/>
            <person name="Pillay M."/>
            <person name="Palaniappan K."/>
            <person name="Varghese N."/>
            <person name="Mikhailova N."/>
            <person name="Stamatis D."/>
            <person name="Reddy T."/>
            <person name="Daum C."/>
            <person name="Shapiro N."/>
            <person name="Ivanova N."/>
            <person name="Kyrpides N."/>
            <person name="Woyke T."/>
        </authorList>
    </citation>
    <scope>NUCLEOTIDE SEQUENCE [LARGE SCALE GENOMIC DNA]</scope>
    <source>
        <strain evidence="3">GAS496</strain>
    </source>
</reference>
<proteinExistence type="predicted"/>
<organism evidence="2 3">
    <name type="scientific">Mycolicibacterium moriokaense</name>
    <dbReference type="NCBI Taxonomy" id="39691"/>
    <lineage>
        <taxon>Bacteria</taxon>
        <taxon>Bacillati</taxon>
        <taxon>Actinomycetota</taxon>
        <taxon>Actinomycetes</taxon>
        <taxon>Mycobacteriales</taxon>
        <taxon>Mycobacteriaceae</taxon>
        <taxon>Mycolicibacterium</taxon>
    </lineage>
</organism>
<reference evidence="2 3" key="2">
    <citation type="submission" date="2018-06" db="EMBL/GenBank/DDBJ databases">
        <title>Sequencing of bacterial isolates from soil warming experiment in Harvard Forest, Massachusetts, USA.</title>
        <authorList>
            <person name="Deangelis K.PhD."/>
        </authorList>
    </citation>
    <scope>NUCLEOTIDE SEQUENCE [LARGE SCALE GENOMIC DNA]</scope>
    <source>
        <strain evidence="2 3">GAS496</strain>
    </source>
</reference>
<comment type="caution">
    <text evidence="2">The sequence shown here is derived from an EMBL/GenBank/DDBJ whole genome shotgun (WGS) entry which is preliminary data.</text>
</comment>